<keyword evidence="3 4" id="KW-0472">Membrane</keyword>
<dbReference type="Proteomes" id="UP000256695">
    <property type="component" value="Unassembled WGS sequence"/>
</dbReference>
<name>A0A3D8JBC9_9HELI</name>
<keyword evidence="2 4" id="KW-1133">Transmembrane helix</keyword>
<feature type="transmembrane region" description="Helical" evidence="4">
    <location>
        <begin position="100"/>
        <end position="122"/>
    </location>
</feature>
<dbReference type="SUPFAM" id="SSF103473">
    <property type="entry name" value="MFS general substrate transporter"/>
    <property type="match status" value="1"/>
</dbReference>
<keyword evidence="1 4" id="KW-0812">Transmembrane</keyword>
<feature type="transmembrane region" description="Helical" evidence="4">
    <location>
        <begin position="302"/>
        <end position="326"/>
    </location>
</feature>
<dbReference type="InterPro" id="IPR036259">
    <property type="entry name" value="MFS_trans_sf"/>
</dbReference>
<dbReference type="InterPro" id="IPR011701">
    <property type="entry name" value="MFS"/>
</dbReference>
<organism evidence="5 6">
    <name type="scientific">Helicobacter anseris</name>
    <dbReference type="NCBI Taxonomy" id="375926"/>
    <lineage>
        <taxon>Bacteria</taxon>
        <taxon>Pseudomonadati</taxon>
        <taxon>Campylobacterota</taxon>
        <taxon>Epsilonproteobacteria</taxon>
        <taxon>Campylobacterales</taxon>
        <taxon>Helicobacteraceae</taxon>
        <taxon>Helicobacter</taxon>
    </lineage>
</organism>
<dbReference type="GO" id="GO:0022857">
    <property type="term" value="F:transmembrane transporter activity"/>
    <property type="evidence" value="ECO:0007669"/>
    <property type="project" value="InterPro"/>
</dbReference>
<dbReference type="Gene3D" id="1.20.1250.20">
    <property type="entry name" value="MFS general substrate transporter like domains"/>
    <property type="match status" value="1"/>
</dbReference>
<dbReference type="InterPro" id="IPR052524">
    <property type="entry name" value="MFS_Cyanate_Porter"/>
</dbReference>
<feature type="transmembrane region" description="Helical" evidence="4">
    <location>
        <begin position="205"/>
        <end position="229"/>
    </location>
</feature>
<evidence type="ECO:0000313" key="5">
    <source>
        <dbReference type="EMBL" id="RDU74465.1"/>
    </source>
</evidence>
<protein>
    <submittedName>
        <fullName evidence="5">MFS transporter</fullName>
    </submittedName>
</protein>
<evidence type="ECO:0000313" key="6">
    <source>
        <dbReference type="Proteomes" id="UP000256695"/>
    </source>
</evidence>
<dbReference type="EMBL" id="NXLX01000002">
    <property type="protein sequence ID" value="RDU74465.1"/>
    <property type="molecule type" value="Genomic_DNA"/>
</dbReference>
<evidence type="ECO:0000256" key="3">
    <source>
        <dbReference type="ARBA" id="ARBA00023136"/>
    </source>
</evidence>
<gene>
    <name evidence="5" type="ORF">CQA57_01155</name>
</gene>
<proteinExistence type="predicted"/>
<dbReference type="Pfam" id="PF07690">
    <property type="entry name" value="MFS_1"/>
    <property type="match status" value="1"/>
</dbReference>
<dbReference type="PANTHER" id="PTHR23523">
    <property type="match status" value="1"/>
</dbReference>
<reference evidence="5 6" key="1">
    <citation type="submission" date="2018-04" db="EMBL/GenBank/DDBJ databases">
        <title>Novel Campyloabacter and Helicobacter Species and Strains.</title>
        <authorList>
            <person name="Mannion A.J."/>
            <person name="Shen Z."/>
            <person name="Fox J.G."/>
        </authorList>
    </citation>
    <scope>NUCLEOTIDE SEQUENCE [LARGE SCALE GENOMIC DNA]</scope>
    <source>
        <strain evidence="5 6">MIT 04-9362</strain>
    </source>
</reference>
<dbReference type="OrthoDB" id="5317164at2"/>
<feature type="transmembrane region" description="Helical" evidence="4">
    <location>
        <begin position="338"/>
        <end position="357"/>
    </location>
</feature>
<feature type="transmembrane region" description="Helical" evidence="4">
    <location>
        <begin position="50"/>
        <end position="69"/>
    </location>
</feature>
<accession>A0A3D8JBC9</accession>
<evidence type="ECO:0000256" key="4">
    <source>
        <dbReference type="SAM" id="Phobius"/>
    </source>
</evidence>
<evidence type="ECO:0000256" key="2">
    <source>
        <dbReference type="ARBA" id="ARBA00022989"/>
    </source>
</evidence>
<feature type="transmembrane region" description="Helical" evidence="4">
    <location>
        <begin position="369"/>
        <end position="391"/>
    </location>
</feature>
<feature type="transmembrane region" description="Helical" evidence="4">
    <location>
        <begin position="9"/>
        <end position="30"/>
    </location>
</feature>
<feature type="transmembrane region" description="Helical" evidence="4">
    <location>
        <begin position="134"/>
        <end position="157"/>
    </location>
</feature>
<evidence type="ECO:0000256" key="1">
    <source>
        <dbReference type="ARBA" id="ARBA00022692"/>
    </source>
</evidence>
<feature type="transmembrane region" description="Helical" evidence="4">
    <location>
        <begin position="277"/>
        <end position="296"/>
    </location>
</feature>
<sequence length="394" mass="43829">MKDLQKKIFWLNFVVVLFVAINLRAPITAIGPMVDFIKDFFKIDSADVGILSSIPLIAFGVISFLAIYLHPIKGMLIGIVCIILGEICRSYLGYFQDNLMLIGLFGGTLLMGSGIAIANVLLPSFIRAKFANKVPMMMGVYSVVMSISAIFGVVFTLPLLQYFSVPNVMAFWVFFALMALVAYMPQMQNNRLMRSKKQNGNIFEFFVNLDAWKVTIFMGLQSLISYSIFTWYPKMIVEKGFDITFGASMTFYMQLVSIPSALLTPLLISRIRNQYKFILLLCLCGCYVIGFWFLLFCDSGRVILWISLFWGIPVGGAFSLALFLISYKTNSIASAAKLSAMTQGFGYLIASFGPYIVGKLHDGFGGFDSGIYFLMIVAILLNISGILGLLAKKI</sequence>
<feature type="transmembrane region" description="Helical" evidence="4">
    <location>
        <begin position="249"/>
        <end position="268"/>
    </location>
</feature>
<feature type="transmembrane region" description="Helical" evidence="4">
    <location>
        <begin position="76"/>
        <end position="94"/>
    </location>
</feature>
<dbReference type="PANTHER" id="PTHR23523:SF2">
    <property type="entry name" value="2-NITROIMIDAZOLE TRANSPORTER"/>
    <property type="match status" value="1"/>
</dbReference>
<feature type="transmembrane region" description="Helical" evidence="4">
    <location>
        <begin position="163"/>
        <end position="184"/>
    </location>
</feature>
<keyword evidence="6" id="KW-1185">Reference proteome</keyword>
<dbReference type="AlphaFoldDB" id="A0A3D8JBC9"/>
<comment type="caution">
    <text evidence="5">The sequence shown here is derived from an EMBL/GenBank/DDBJ whole genome shotgun (WGS) entry which is preliminary data.</text>
</comment>